<evidence type="ECO:0000256" key="7">
    <source>
        <dbReference type="ARBA" id="ARBA00023136"/>
    </source>
</evidence>
<evidence type="ECO:0000256" key="1">
    <source>
        <dbReference type="ARBA" id="ARBA00004141"/>
    </source>
</evidence>
<evidence type="ECO:0000256" key="2">
    <source>
        <dbReference type="ARBA" id="ARBA00008744"/>
    </source>
</evidence>
<feature type="transmembrane region" description="Helical" evidence="9">
    <location>
        <begin position="156"/>
        <end position="174"/>
    </location>
</feature>
<evidence type="ECO:0000256" key="5">
    <source>
        <dbReference type="ARBA" id="ARBA00022692"/>
    </source>
</evidence>
<feature type="transmembrane region" description="Helical" evidence="9">
    <location>
        <begin position="444"/>
        <end position="467"/>
    </location>
</feature>
<name>A0A8B9B9A7_9AVES</name>
<gene>
    <name evidence="10" type="primary">DPY19L3</name>
</gene>
<reference evidence="10" key="1">
    <citation type="submission" date="2025-08" db="UniProtKB">
        <authorList>
            <consortium name="Ensembl"/>
        </authorList>
    </citation>
    <scope>IDENTIFICATION</scope>
</reference>
<dbReference type="GO" id="GO:0005637">
    <property type="term" value="C:nuclear inner membrane"/>
    <property type="evidence" value="ECO:0007669"/>
    <property type="project" value="TreeGrafter"/>
</dbReference>
<evidence type="ECO:0000313" key="10">
    <source>
        <dbReference type="Ensembl" id="ENSABRP00000000822.1"/>
    </source>
</evidence>
<feature type="transmembrane region" description="Helical" evidence="9">
    <location>
        <begin position="344"/>
        <end position="362"/>
    </location>
</feature>
<dbReference type="GO" id="GO:0000030">
    <property type="term" value="F:mannosyltransferase activity"/>
    <property type="evidence" value="ECO:0007669"/>
    <property type="project" value="TreeGrafter"/>
</dbReference>
<proteinExistence type="inferred from homology"/>
<feature type="transmembrane region" description="Helical" evidence="9">
    <location>
        <begin position="179"/>
        <end position="197"/>
    </location>
</feature>
<comment type="similarity">
    <text evidence="2">Belongs to the dpy-19 family.</text>
</comment>
<feature type="compositionally biased region" description="Basic residues" evidence="8">
    <location>
        <begin position="1"/>
        <end position="10"/>
    </location>
</feature>
<feature type="region of interest" description="Disordered" evidence="8">
    <location>
        <begin position="1"/>
        <end position="34"/>
    </location>
</feature>
<keyword evidence="7 9" id="KW-0472">Membrane</keyword>
<feature type="transmembrane region" description="Helical" evidence="9">
    <location>
        <begin position="416"/>
        <end position="437"/>
    </location>
</feature>
<keyword evidence="3" id="KW-0328">Glycosyltransferase</keyword>
<dbReference type="GeneTree" id="ENSGT00530000063023"/>
<evidence type="ECO:0000256" key="6">
    <source>
        <dbReference type="ARBA" id="ARBA00022989"/>
    </source>
</evidence>
<evidence type="ECO:0000256" key="9">
    <source>
        <dbReference type="SAM" id="Phobius"/>
    </source>
</evidence>
<dbReference type="AlphaFoldDB" id="A0A8B9B9A7"/>
<feature type="transmembrane region" description="Helical" evidence="9">
    <location>
        <begin position="44"/>
        <end position="66"/>
    </location>
</feature>
<dbReference type="InterPro" id="IPR018732">
    <property type="entry name" value="Dpy-19/Dpy-19-like"/>
</dbReference>
<feature type="compositionally biased region" description="Basic and acidic residues" evidence="8">
    <location>
        <begin position="14"/>
        <end position="34"/>
    </location>
</feature>
<keyword evidence="4" id="KW-0808">Transferase</keyword>
<evidence type="ECO:0000256" key="8">
    <source>
        <dbReference type="SAM" id="MobiDB-lite"/>
    </source>
</evidence>
<dbReference type="Proteomes" id="UP000694426">
    <property type="component" value="Unplaced"/>
</dbReference>
<feature type="transmembrane region" description="Helical" evidence="9">
    <location>
        <begin position="242"/>
        <end position="260"/>
    </location>
</feature>
<dbReference type="PANTHER" id="PTHR31488">
    <property type="entry name" value="DPY-19-LIKE 1, LIKE (H. SAPIENS)"/>
    <property type="match status" value="1"/>
</dbReference>
<dbReference type="Ensembl" id="ENSABRT00000001229.1">
    <property type="protein sequence ID" value="ENSABRP00000000822.1"/>
    <property type="gene ID" value="ENSABRG00000000675.1"/>
</dbReference>
<comment type="subcellular location">
    <subcellularLocation>
        <location evidence="1">Membrane</location>
        <topology evidence="1">Multi-pass membrane protein</topology>
    </subcellularLocation>
</comment>
<dbReference type="PANTHER" id="PTHR31488:SF4">
    <property type="entry name" value="C-MANNOSYLTRANSFERASE DPY19L3-RELATED"/>
    <property type="match status" value="1"/>
</dbReference>
<evidence type="ECO:0000313" key="11">
    <source>
        <dbReference type="Proteomes" id="UP000694426"/>
    </source>
</evidence>
<protein>
    <submittedName>
        <fullName evidence="10">Dpy-19 like C-mannosyltransferase 3</fullName>
    </submittedName>
</protein>
<keyword evidence="11" id="KW-1185">Reference proteome</keyword>
<evidence type="ECO:0000256" key="3">
    <source>
        <dbReference type="ARBA" id="ARBA00022676"/>
    </source>
</evidence>
<reference evidence="10" key="2">
    <citation type="submission" date="2025-09" db="UniProtKB">
        <authorList>
            <consortium name="Ensembl"/>
        </authorList>
    </citation>
    <scope>IDENTIFICATION</scope>
</reference>
<keyword evidence="5 9" id="KW-0812">Transmembrane</keyword>
<feature type="transmembrane region" description="Helical" evidence="9">
    <location>
        <begin position="290"/>
        <end position="323"/>
    </location>
</feature>
<organism evidence="10 11">
    <name type="scientific">Anser brachyrhynchus</name>
    <name type="common">Pink-footed goose</name>
    <dbReference type="NCBI Taxonomy" id="132585"/>
    <lineage>
        <taxon>Eukaryota</taxon>
        <taxon>Metazoa</taxon>
        <taxon>Chordata</taxon>
        <taxon>Craniata</taxon>
        <taxon>Vertebrata</taxon>
        <taxon>Euteleostomi</taxon>
        <taxon>Archelosauria</taxon>
        <taxon>Archosauria</taxon>
        <taxon>Dinosauria</taxon>
        <taxon>Saurischia</taxon>
        <taxon>Theropoda</taxon>
        <taxon>Coelurosauria</taxon>
        <taxon>Aves</taxon>
        <taxon>Neognathae</taxon>
        <taxon>Galloanserae</taxon>
        <taxon>Anseriformes</taxon>
        <taxon>Anatidae</taxon>
        <taxon>Anserinae</taxon>
        <taxon>Anser</taxon>
    </lineage>
</organism>
<keyword evidence="6 9" id="KW-1133">Transmembrane helix</keyword>
<feature type="transmembrane region" description="Helical" evidence="9">
    <location>
        <begin position="217"/>
        <end position="235"/>
    </location>
</feature>
<dbReference type="Pfam" id="PF10034">
    <property type="entry name" value="Dpy19"/>
    <property type="match status" value="1"/>
</dbReference>
<evidence type="ECO:0000256" key="4">
    <source>
        <dbReference type="ARBA" id="ARBA00022679"/>
    </source>
</evidence>
<accession>A0A8B9B9A7</accession>
<sequence length="675" mass="78083">MTTIRQRRGGKVTEAAEHQPSEEKNVKSDGKVLSDHTGGKLRNILSLTLGGIVAIGLGLLTSVYVATLHENDLWFSNIKEVEREISFRTECGLYYSYYKQMIQAASIQQGLHALVYDNKTESVRTINILERMNVYQEVFLSILYRILPIQQYLEPVYFYIYTLFGLQAVYVIALYVTSWLLSGTWLSGLLAACWYITNRIDTTRVEFTIPLRENWALPFFAVQIAAITYLLRTHLQPAQERLTLLAVFIATFLFSLTWQFNQFMMLIQALALFIPDCFDMLPTAKVTWLYIIQISGLLLVCVLQFFNSMILGSLLISFNASVLIARAIQKNLKKGNLLNRLGKLILHVLLVLSLTLLVNKFIKKSLNLESDEHIFKFLKAKFGFGATRDFDANLYLCEEAFGLLPLNTFSRLSDTLLFYIYIFSLFPMTAAALIVAFRNLRMKYLWTSHMCVFASFGLCSTEVWRLILKCVHLYTSQRTQVIKYSIPIITLLYISYKFWPGIMDELSELREFYDPDTVELMNWIKSNTPNTAVFAGSMQLLAGVKLCTGRTLTNHPHYEDKHLRERTKQIYQIYAKRSPEDVYRILRSFGTDYVILEDSICYERRHSRGCRLRDLLDIANGHIMDGLGENEPDLKPSLYPRFCEEIKKNLPSYTLHFTRVFQNKTFHVYKLAKHK</sequence>